<protein>
    <submittedName>
        <fullName evidence="6">Uncharacterized protein</fullName>
    </submittedName>
</protein>
<feature type="domain" description="Muskelin N-terminal" evidence="4">
    <location>
        <begin position="2"/>
        <end position="171"/>
    </location>
</feature>
<evidence type="ECO:0000256" key="1">
    <source>
        <dbReference type="ARBA" id="ARBA00022441"/>
    </source>
</evidence>
<dbReference type="STRING" id="7102.A0A2A4JQC8"/>
<dbReference type="Pfam" id="PF24981">
    <property type="entry name" value="Beta-prop_ATRN-LZTR1"/>
    <property type="match status" value="1"/>
</dbReference>
<evidence type="ECO:0000259" key="4">
    <source>
        <dbReference type="Pfam" id="PF06588"/>
    </source>
</evidence>
<gene>
    <name evidence="6" type="ORF">B5V51_13978</name>
</gene>
<reference evidence="6" key="1">
    <citation type="submission" date="2017-09" db="EMBL/GenBank/DDBJ databases">
        <title>Contemporary evolution of a Lepidopteran species, Heliothis virescens, in response to modern agricultural practices.</title>
        <authorList>
            <person name="Fritz M.L."/>
            <person name="Deyonke A.M."/>
            <person name="Papanicolaou A."/>
            <person name="Micinski S."/>
            <person name="Westbrook J."/>
            <person name="Gould F."/>
        </authorList>
    </citation>
    <scope>NUCLEOTIDE SEQUENCE [LARGE SCALE GENOMIC DNA]</scope>
    <source>
        <strain evidence="6">HvINT-</strain>
        <tissue evidence="6">Whole body</tissue>
    </source>
</reference>
<evidence type="ECO:0000256" key="2">
    <source>
        <dbReference type="ARBA" id="ARBA00022737"/>
    </source>
</evidence>
<dbReference type="InterPro" id="IPR006594">
    <property type="entry name" value="LisH"/>
</dbReference>
<feature type="region of interest" description="Disordered" evidence="3">
    <location>
        <begin position="234"/>
        <end position="269"/>
    </location>
</feature>
<evidence type="ECO:0000256" key="3">
    <source>
        <dbReference type="SAM" id="MobiDB-lite"/>
    </source>
</evidence>
<dbReference type="PANTHER" id="PTHR15526:SF5">
    <property type="entry name" value="MUSKELIN"/>
    <property type="match status" value="1"/>
</dbReference>
<accession>A0A2A4JQC8</accession>
<dbReference type="InterPro" id="IPR015915">
    <property type="entry name" value="Kelch-typ_b-propeller"/>
</dbReference>
<keyword evidence="2" id="KW-0677">Repeat</keyword>
<dbReference type="InterPro" id="IPR056737">
    <property type="entry name" value="Beta-prop_ATRN-MKLN-like"/>
</dbReference>
<dbReference type="EMBL" id="NWSH01000823">
    <property type="protein sequence ID" value="PCG74019.1"/>
    <property type="molecule type" value="Genomic_DNA"/>
</dbReference>
<evidence type="ECO:0000259" key="5">
    <source>
        <dbReference type="Pfam" id="PF24981"/>
    </source>
</evidence>
<dbReference type="PANTHER" id="PTHR15526">
    <property type="entry name" value="MUSKELIN"/>
    <property type="match status" value="1"/>
</dbReference>
<dbReference type="InterPro" id="IPR052456">
    <property type="entry name" value="CTLH_complex_component"/>
</dbReference>
<dbReference type="Pfam" id="PF06588">
    <property type="entry name" value="Muskelin_N"/>
    <property type="match status" value="1"/>
</dbReference>
<dbReference type="Gene3D" id="2.60.120.260">
    <property type="entry name" value="Galactose-binding domain-like"/>
    <property type="match status" value="1"/>
</dbReference>
<dbReference type="PROSITE" id="PS50896">
    <property type="entry name" value="LISH"/>
    <property type="match status" value="1"/>
</dbReference>
<dbReference type="InterPro" id="IPR010565">
    <property type="entry name" value="Muskelin_N"/>
</dbReference>
<feature type="compositionally biased region" description="Basic and acidic residues" evidence="3">
    <location>
        <begin position="249"/>
        <end position="258"/>
    </location>
</feature>
<feature type="domain" description="Attractin/MKLN-like beta-propeller" evidence="5">
    <location>
        <begin position="278"/>
        <end position="457"/>
    </location>
</feature>
<proteinExistence type="predicted"/>
<evidence type="ECO:0000313" key="6">
    <source>
        <dbReference type="EMBL" id="PCG74019.1"/>
    </source>
</evidence>
<dbReference type="Gene3D" id="2.120.10.80">
    <property type="entry name" value="Kelch-type beta propeller"/>
    <property type="match status" value="2"/>
</dbReference>
<sequence length="1907" mass="212039">MVNNPTDQLSRWFTDSNIPSQFIMLKLKTPSIVDTIKFGKYIKAHVSDLKKFQIFGGTEENKLSLLLAAGLKKDSTSEVFKLRCRTSEGLYFPVQYIKIVPLQSWGPAYNYTIWYVELSGINEEQFVNHAIETINLRKEEEAVRMLLKHLRRRRYKDAFEALSRESGVRLEGPLQARIWNALVENGDYKQAEQIFDEAVAEGELDWYMSWQPYKPRWREISACSSLVEDRLWNGEAPPPPPVRQNDLLCTDRDPRPDTAEGPANGMDASDMSESAAALSYNKPGPRGGHQLVVDSSTGTLYMFGGWNGAEDLDDLWAFCTTTERWKLLCPNSGLVGGPSPRSCHKMVFDPVHRRLFTLGRYLDNAQRIPSNMNSDLYMYDLKTEEWTLICGDTAAVGGPHLVFDHQMCIDPDTQTIYVFGGRVLPANTEEVVSPQYSGLFAYYIATNSWQLLLSDQHQLNAPQARVSHSMLFHPVQRRLYMFAGQRNKEHLVDLWWWDVGSGQCGALCRGAAAPPPPQAGFTQRATLDPDTDEMFVLSCGALCRGAAAPPPPQAGFTQRATLDPDTDEMFVLSCGALCRGAAAPPPPQAGFTQRATLDPDTDEMFVLSCGALCRGAAAPPPPQAGFTQRATLDPDTDEMFVLSGMSKEKDKRVYNTLWVFSLRRLTWTCVYRNDNISPNEPRPRFAHQLVYDPVRKVHYLFGGNPGNQSSPRVRLDDLNDLYEVLDQNRPDQVIRFQRLATILFAGSPPAEGAMCALSPRRARALARRRHAQPAPADLAHALAQVCTLTRAARACRPRACARTGMYSHTRSPRLPTSRMRSHRYVLSHAQPAPADLAHALAQVCTLTRAARACRPRACARTGMYSHTRSPRLPTSRMRSHRYVLSHAQPAPADLAHALAQVCTLTRAARACRPRACARTGMYSHTRSPRLPTSRMRSHRYVLSHAQPAPADLAHALAQVCTLTRAARACRPRACARTGMYSHTRSPRLPTSRMRSHRYVLSHAQPAPADLAHALAQVCTLTRAARACRPRACARTGMYSHTRSPRLPTSRMRSHRYVLSHAQPAPADLAHALAQVCTLTRAARACRPRACARTGMYSHTRSPRLPTSRMRSHRYVLSHAQPAPADLAHALAQVCTLTRAARACRPRACARTGMYSHTRSPRLPTSRMRSHRYVLSHAQPAPADLAHALAQVCTLTRAARACRPRACARTGMYSHTRSPRLPTSRMRSHRYVLSHAQPAPADLAHALAQVCTLTRAARACRPRACARTGMYSHTRSPRLPTSRMRSHRYVLSHAQPAPADLAHALAQVCTLTRAARACRPRACARTGMYSHTRSPRLPTSRMRSHRYVLSHAQPAPADLAHALAQVCTLTRAARACRPRACARTGMYSHTRSPRLPTSRMRSHRYVLSHAQPAPADLAHALAQVCTLTRAARACRPRACARTGMYSHTRSPRLPTSRMRSHRYVLSHAQPAPADLAHALAQVCTLTRAARACRPRACARTGMYSHTRSPRLPTSRMRSHRYVLSHAQPAPADLAHALAQVCTLTRAARACRPRACARTGMYSHTRSPRLPTSRMRSHRYVLSHAQPAPADLAHALAQVCTLTRAARACRPRACARTGMYSHTRSPRLPTSRMRSHRYVLSHAQPAPADLAHALAQVCTLTRAARACRPRACARTGMYSHTRSPRLPTSRMRSHRYVLSHAQPAPADLAHALAQVCTLTRAARACRPRACARTGMYSHTRSPRLPTSRMRSHRYVLSHAQPAPADLAHALAQVCTLTRAARACRPRACARTGMYSHTRSPRLPTSRMRSHRYVLSHAQPAPADLAHALAQVLGADEVNAPEPTIPFEEAAEPTPDTWDIGQDDELSAEREKTAQWNARAQRIKLYDALCVFFKPSMVPPKGDITDLVML</sequence>
<dbReference type="SUPFAM" id="SSF117281">
    <property type="entry name" value="Kelch motif"/>
    <property type="match status" value="2"/>
</dbReference>
<name>A0A2A4JQC8_HELVI</name>
<organism evidence="6">
    <name type="scientific">Heliothis virescens</name>
    <name type="common">Tobacco budworm moth</name>
    <dbReference type="NCBI Taxonomy" id="7102"/>
    <lineage>
        <taxon>Eukaryota</taxon>
        <taxon>Metazoa</taxon>
        <taxon>Ecdysozoa</taxon>
        <taxon>Arthropoda</taxon>
        <taxon>Hexapoda</taxon>
        <taxon>Insecta</taxon>
        <taxon>Pterygota</taxon>
        <taxon>Neoptera</taxon>
        <taxon>Endopterygota</taxon>
        <taxon>Lepidoptera</taxon>
        <taxon>Glossata</taxon>
        <taxon>Ditrysia</taxon>
        <taxon>Noctuoidea</taxon>
        <taxon>Noctuidae</taxon>
        <taxon>Heliothinae</taxon>
        <taxon>Heliothis</taxon>
    </lineage>
</organism>
<comment type="caution">
    <text evidence="6">The sequence shown here is derived from an EMBL/GenBank/DDBJ whole genome shotgun (WGS) entry which is preliminary data.</text>
</comment>
<keyword evidence="1" id="KW-0880">Kelch repeat</keyword>
<dbReference type="GO" id="GO:0005737">
    <property type="term" value="C:cytoplasm"/>
    <property type="evidence" value="ECO:0007669"/>
    <property type="project" value="TreeGrafter"/>
</dbReference>